<proteinExistence type="predicted"/>
<dbReference type="Pfam" id="PF00324">
    <property type="entry name" value="AA_permease"/>
    <property type="match status" value="1"/>
</dbReference>
<feature type="transmembrane region" description="Helical" evidence="7">
    <location>
        <begin position="358"/>
        <end position="379"/>
    </location>
</feature>
<feature type="transmembrane region" description="Helical" evidence="7">
    <location>
        <begin position="436"/>
        <end position="458"/>
    </location>
</feature>
<dbReference type="PANTHER" id="PTHR43495:SF5">
    <property type="entry name" value="GAMMA-AMINOBUTYRIC ACID PERMEASE"/>
    <property type="match status" value="1"/>
</dbReference>
<dbReference type="InterPro" id="IPR004841">
    <property type="entry name" value="AA-permease/SLC12A_dom"/>
</dbReference>
<comment type="subcellular location">
    <subcellularLocation>
        <location evidence="1">Membrane</location>
        <topology evidence="1">Multi-pass membrane protein</topology>
    </subcellularLocation>
</comment>
<feature type="transmembrane region" description="Helical" evidence="7">
    <location>
        <begin position="168"/>
        <end position="187"/>
    </location>
</feature>
<evidence type="ECO:0000256" key="2">
    <source>
        <dbReference type="ARBA" id="ARBA00022448"/>
    </source>
</evidence>
<evidence type="ECO:0000256" key="1">
    <source>
        <dbReference type="ARBA" id="ARBA00004141"/>
    </source>
</evidence>
<dbReference type="GO" id="GO:0055085">
    <property type="term" value="P:transmembrane transport"/>
    <property type="evidence" value="ECO:0007669"/>
    <property type="project" value="InterPro"/>
</dbReference>
<evidence type="ECO:0000259" key="8">
    <source>
        <dbReference type="Pfam" id="PF00324"/>
    </source>
</evidence>
<feature type="transmembrane region" description="Helical" evidence="7">
    <location>
        <begin position="132"/>
        <end position="156"/>
    </location>
</feature>
<evidence type="ECO:0000256" key="6">
    <source>
        <dbReference type="ARBA" id="ARBA00023136"/>
    </source>
</evidence>
<feature type="transmembrane region" description="Helical" evidence="7">
    <location>
        <begin position="267"/>
        <end position="286"/>
    </location>
</feature>
<gene>
    <name evidence="9" type="ORF">IAC50_02720</name>
</gene>
<feature type="transmembrane region" description="Helical" evidence="7">
    <location>
        <begin position="83"/>
        <end position="104"/>
    </location>
</feature>
<feature type="transmembrane region" description="Helical" evidence="7">
    <location>
        <begin position="224"/>
        <end position="246"/>
    </location>
</feature>
<accession>A0A9D1HZH9</accession>
<feature type="transmembrane region" description="Helical" evidence="7">
    <location>
        <begin position="385"/>
        <end position="407"/>
    </location>
</feature>
<protein>
    <submittedName>
        <fullName evidence="9">Amino acid permease</fullName>
    </submittedName>
</protein>
<keyword evidence="3 7" id="KW-0812">Transmembrane</keyword>
<dbReference type="PIRSF" id="PIRSF006060">
    <property type="entry name" value="AA_transporter"/>
    <property type="match status" value="1"/>
</dbReference>
<feature type="transmembrane region" description="Helical" evidence="7">
    <location>
        <begin position="52"/>
        <end position="71"/>
    </location>
</feature>
<evidence type="ECO:0000256" key="3">
    <source>
        <dbReference type="ARBA" id="ARBA00022692"/>
    </source>
</evidence>
<dbReference type="EMBL" id="DVMP01000055">
    <property type="protein sequence ID" value="HIU25399.1"/>
    <property type="molecule type" value="Genomic_DNA"/>
</dbReference>
<dbReference type="AlphaFoldDB" id="A0A9D1HZH9"/>
<evidence type="ECO:0000313" key="10">
    <source>
        <dbReference type="Proteomes" id="UP000824090"/>
    </source>
</evidence>
<organism evidence="9 10">
    <name type="scientific">Candidatus Allocopromorpha excrementigallinarum</name>
    <dbReference type="NCBI Taxonomy" id="2840742"/>
    <lineage>
        <taxon>Bacteria</taxon>
        <taxon>Bacillati</taxon>
        <taxon>Bacillota</taxon>
        <taxon>Clostridia</taxon>
        <taxon>Eubacteriales</taxon>
        <taxon>Eubacteriaceae</taxon>
        <taxon>Eubacteriaceae incertae sedis</taxon>
        <taxon>Candidatus Allocopromorpha</taxon>
    </lineage>
</organism>
<evidence type="ECO:0000256" key="4">
    <source>
        <dbReference type="ARBA" id="ARBA00022970"/>
    </source>
</evidence>
<dbReference type="GO" id="GO:0016020">
    <property type="term" value="C:membrane"/>
    <property type="evidence" value="ECO:0007669"/>
    <property type="project" value="UniProtKB-SubCell"/>
</dbReference>
<reference evidence="9" key="2">
    <citation type="journal article" date="2021" name="PeerJ">
        <title>Extensive microbial diversity within the chicken gut microbiome revealed by metagenomics and culture.</title>
        <authorList>
            <person name="Gilroy R."/>
            <person name="Ravi A."/>
            <person name="Getino M."/>
            <person name="Pursley I."/>
            <person name="Horton D.L."/>
            <person name="Alikhan N.F."/>
            <person name="Baker D."/>
            <person name="Gharbi K."/>
            <person name="Hall N."/>
            <person name="Watson M."/>
            <person name="Adriaenssens E.M."/>
            <person name="Foster-Nyarko E."/>
            <person name="Jarju S."/>
            <person name="Secka A."/>
            <person name="Antonio M."/>
            <person name="Oren A."/>
            <person name="Chaudhuri R.R."/>
            <person name="La Ragione R."/>
            <person name="Hildebrand F."/>
            <person name="Pallen M.J."/>
        </authorList>
    </citation>
    <scope>NUCLEOTIDE SEQUENCE</scope>
    <source>
        <strain evidence="9">ChiHcec3-6078</strain>
    </source>
</reference>
<evidence type="ECO:0000313" key="9">
    <source>
        <dbReference type="EMBL" id="HIU25399.1"/>
    </source>
</evidence>
<evidence type="ECO:0000256" key="7">
    <source>
        <dbReference type="SAM" id="Phobius"/>
    </source>
</evidence>
<keyword evidence="4" id="KW-0029">Amino-acid transport</keyword>
<evidence type="ECO:0000256" key="5">
    <source>
        <dbReference type="ARBA" id="ARBA00022989"/>
    </source>
</evidence>
<feature type="transmembrane region" description="Helical" evidence="7">
    <location>
        <begin position="464"/>
        <end position="485"/>
    </location>
</feature>
<dbReference type="PANTHER" id="PTHR43495">
    <property type="entry name" value="GABA PERMEASE"/>
    <property type="match status" value="1"/>
</dbReference>
<reference evidence="9" key="1">
    <citation type="submission" date="2020-10" db="EMBL/GenBank/DDBJ databases">
        <authorList>
            <person name="Gilroy R."/>
        </authorList>
    </citation>
    <scope>NUCLEOTIDE SEQUENCE</scope>
    <source>
        <strain evidence="9">ChiHcec3-6078</strain>
    </source>
</reference>
<name>A0A9D1HZH9_9FIRM</name>
<feature type="transmembrane region" description="Helical" evidence="7">
    <location>
        <begin position="306"/>
        <end position="327"/>
    </location>
</feature>
<sequence length="515" mass="55278">MSEEKKVNASEPQELKRGIKSWQVAFIGLGGVIGSCYFLGVGWCIQVMGPSVFFAFAVVGLIVFGLMISYAELLVNLPRKGTFVAYTNEFLGSTLSVGMGWSFWFNWVCYCPSEAIAVSYVLQELTGNNSPIAYVAFALGTMAALTVINLCAVDIFAKIESGLAITKVIVIILFILVAFGIWIGLWGSPDSAVLGAVEEGFKGMGINFGSGSIYHDLFPNGVSVVLILMVVVLVTFQGTEIVGLAASESQNPDKSVPKACRSVTYRIVGLYLVPILLVLLLFPTELATDVTPVFSDVMAAYGFETLSIVFLAVVLVAAFSCANTGFYGTVRCMYGLSVEGLAPKFLSKLSKNQAPQRAVLFTLLFMWIVLVIGLISELTGFLSNLYGNLLSLSGFTGTLAWVGIIASQKRFRGKLKKNGYDPDTCLKARVKKPMAWIPWFAMIAQLCCLLVLAFGDILDPEGNAGGGIVVFSIAAAAVVIPMIVYKAAKAAGKVGDINALGSHEKTFEETFPKLK</sequence>
<dbReference type="Gene3D" id="1.20.1740.10">
    <property type="entry name" value="Amino acid/polyamine transporter I"/>
    <property type="match status" value="1"/>
</dbReference>
<comment type="caution">
    <text evidence="9">The sequence shown here is derived from an EMBL/GenBank/DDBJ whole genome shotgun (WGS) entry which is preliminary data.</text>
</comment>
<feature type="transmembrane region" description="Helical" evidence="7">
    <location>
        <begin position="21"/>
        <end position="40"/>
    </location>
</feature>
<dbReference type="GO" id="GO:0006865">
    <property type="term" value="P:amino acid transport"/>
    <property type="evidence" value="ECO:0007669"/>
    <property type="project" value="UniProtKB-KW"/>
</dbReference>
<keyword evidence="6 7" id="KW-0472">Membrane</keyword>
<dbReference type="Proteomes" id="UP000824090">
    <property type="component" value="Unassembled WGS sequence"/>
</dbReference>
<feature type="domain" description="Amino acid permease/ SLC12A" evidence="8">
    <location>
        <begin position="24"/>
        <end position="484"/>
    </location>
</feature>
<keyword evidence="5 7" id="KW-1133">Transmembrane helix</keyword>
<keyword evidence="2" id="KW-0813">Transport</keyword>